<dbReference type="SUPFAM" id="SSF52540">
    <property type="entry name" value="P-loop containing nucleoside triphosphate hydrolases"/>
    <property type="match status" value="1"/>
</dbReference>
<keyword evidence="1" id="KW-0813">Transport</keyword>
<dbReference type="GO" id="GO:0016887">
    <property type="term" value="F:ATP hydrolysis activity"/>
    <property type="evidence" value="ECO:0007669"/>
    <property type="project" value="InterPro"/>
</dbReference>
<dbReference type="PROSITE" id="PS50893">
    <property type="entry name" value="ABC_TRANSPORTER_2"/>
    <property type="match status" value="1"/>
</dbReference>
<proteinExistence type="predicted"/>
<dbReference type="Proteomes" id="UP000501240">
    <property type="component" value="Chromosome"/>
</dbReference>
<dbReference type="AlphaFoldDB" id="A0A7D3W019"/>
<reference evidence="5 6" key="1">
    <citation type="submission" date="2020-05" db="EMBL/GenBank/DDBJ databases">
        <title>Actinomadura verrucosospora NRRL-B18236 (PFL_A860) Genome sequencing and assembly.</title>
        <authorList>
            <person name="Samborskyy M."/>
        </authorList>
    </citation>
    <scope>NUCLEOTIDE SEQUENCE [LARGE SCALE GENOMIC DNA]</scope>
    <source>
        <strain evidence="5 6">NRRL:B18236</strain>
    </source>
</reference>
<protein>
    <submittedName>
        <fullName evidence="5">Sulfonate ABC transporter ATP-binding protein</fullName>
    </submittedName>
</protein>
<dbReference type="PANTHER" id="PTHR42788">
    <property type="entry name" value="TAURINE IMPORT ATP-BINDING PROTEIN-RELATED"/>
    <property type="match status" value="1"/>
</dbReference>
<dbReference type="InterPro" id="IPR027417">
    <property type="entry name" value="P-loop_NTPase"/>
</dbReference>
<dbReference type="EMBL" id="CP053892">
    <property type="protein sequence ID" value="QKG23011.1"/>
    <property type="molecule type" value="Genomic_DNA"/>
</dbReference>
<dbReference type="InterPro" id="IPR050166">
    <property type="entry name" value="ABC_transporter_ATP-bind"/>
</dbReference>
<evidence type="ECO:0000259" key="4">
    <source>
        <dbReference type="PROSITE" id="PS50893"/>
    </source>
</evidence>
<feature type="domain" description="ABC transporter" evidence="4">
    <location>
        <begin position="28"/>
        <end position="256"/>
    </location>
</feature>
<name>A0A7D3W019_ACTVE</name>
<keyword evidence="6" id="KW-1185">Reference proteome</keyword>
<sequence length="278" mass="29822">MAGQREERAAVGGVREAAAARETGPLRVAARDLTLAYGDTTAATGLTFDVRPGEFVSLIGPSGCGKSSALRAVGGLLAPVSGDLLVDGTPVDGPRPRDVAFVFQDLALYPWRSAVRNVEIALQFAGVGRAERRARALDALQAVGLGDVPHRFPHQLSGGMRQRVAIARALVSDAPILLLDEPFAALDELSRLKIGEQLVTLLEEHGKTVLFVTHSLSEAAYLSDRIIVMTPRPATIKEVIEVPLPRPREPQVLRTPEFHALTDRLSALLLEDDPGDVR</sequence>
<dbReference type="InterPro" id="IPR003593">
    <property type="entry name" value="AAA+_ATPase"/>
</dbReference>
<dbReference type="InterPro" id="IPR003439">
    <property type="entry name" value="ABC_transporter-like_ATP-bd"/>
</dbReference>
<evidence type="ECO:0000256" key="2">
    <source>
        <dbReference type="ARBA" id="ARBA00022741"/>
    </source>
</evidence>
<dbReference type="GO" id="GO:0005524">
    <property type="term" value="F:ATP binding"/>
    <property type="evidence" value="ECO:0007669"/>
    <property type="project" value="UniProtKB-KW"/>
</dbReference>
<dbReference type="InterPro" id="IPR017871">
    <property type="entry name" value="ABC_transporter-like_CS"/>
</dbReference>
<evidence type="ECO:0000256" key="1">
    <source>
        <dbReference type="ARBA" id="ARBA00022448"/>
    </source>
</evidence>
<accession>A0A7D3W019</accession>
<keyword evidence="2" id="KW-0547">Nucleotide-binding</keyword>
<evidence type="ECO:0000313" key="5">
    <source>
        <dbReference type="EMBL" id="QKG23011.1"/>
    </source>
</evidence>
<evidence type="ECO:0000313" key="6">
    <source>
        <dbReference type="Proteomes" id="UP000501240"/>
    </source>
</evidence>
<evidence type="ECO:0000256" key="3">
    <source>
        <dbReference type="ARBA" id="ARBA00022840"/>
    </source>
</evidence>
<dbReference type="Gene3D" id="3.40.50.300">
    <property type="entry name" value="P-loop containing nucleotide triphosphate hydrolases"/>
    <property type="match status" value="1"/>
</dbReference>
<dbReference type="PANTHER" id="PTHR42788:SF13">
    <property type="entry name" value="ALIPHATIC SULFONATES IMPORT ATP-BINDING PROTEIN SSUB"/>
    <property type="match status" value="1"/>
</dbReference>
<organism evidence="5 6">
    <name type="scientific">Actinomadura verrucosospora</name>
    <dbReference type="NCBI Taxonomy" id="46165"/>
    <lineage>
        <taxon>Bacteria</taxon>
        <taxon>Bacillati</taxon>
        <taxon>Actinomycetota</taxon>
        <taxon>Actinomycetes</taxon>
        <taxon>Streptosporangiales</taxon>
        <taxon>Thermomonosporaceae</taxon>
        <taxon>Actinomadura</taxon>
    </lineage>
</organism>
<keyword evidence="3 5" id="KW-0067">ATP-binding</keyword>
<dbReference type="PROSITE" id="PS00211">
    <property type="entry name" value="ABC_TRANSPORTER_1"/>
    <property type="match status" value="1"/>
</dbReference>
<dbReference type="Pfam" id="PF00005">
    <property type="entry name" value="ABC_tran"/>
    <property type="match status" value="1"/>
</dbReference>
<gene>
    <name evidence="5" type="ORF">ACTIVE_4652</name>
</gene>
<dbReference type="SMART" id="SM00382">
    <property type="entry name" value="AAA"/>
    <property type="match status" value="1"/>
</dbReference>
<dbReference type="RefSeq" id="WP_173097034.1">
    <property type="nucleotide sequence ID" value="NZ_CP053892.1"/>
</dbReference>
<dbReference type="CDD" id="cd03293">
    <property type="entry name" value="ABC_NrtD_SsuB_transporters"/>
    <property type="match status" value="1"/>
</dbReference>